<dbReference type="Proteomes" id="UP000562352">
    <property type="component" value="Unassembled WGS sequence"/>
</dbReference>
<feature type="domain" description="HipA N-terminal subdomain 1" evidence="5">
    <location>
        <begin position="6"/>
        <end position="76"/>
    </location>
</feature>
<dbReference type="InterPro" id="IPR012893">
    <property type="entry name" value="HipA-like_C"/>
</dbReference>
<evidence type="ECO:0000256" key="2">
    <source>
        <dbReference type="ARBA" id="ARBA00022679"/>
    </source>
</evidence>
<dbReference type="Pfam" id="PF13657">
    <property type="entry name" value="Couple_hipA"/>
    <property type="match status" value="1"/>
</dbReference>
<dbReference type="AlphaFoldDB" id="A0A841D0E6"/>
<accession>A0A841D0E6</accession>
<keyword evidence="2 6" id="KW-0808">Transferase</keyword>
<dbReference type="NCBIfam" id="TIGR03071">
    <property type="entry name" value="couple_hipA"/>
    <property type="match status" value="1"/>
</dbReference>
<organism evidence="6 7">
    <name type="scientific">Planomonospora venezuelensis</name>
    <dbReference type="NCBI Taxonomy" id="1999"/>
    <lineage>
        <taxon>Bacteria</taxon>
        <taxon>Bacillati</taxon>
        <taxon>Actinomycetota</taxon>
        <taxon>Actinomycetes</taxon>
        <taxon>Streptosporangiales</taxon>
        <taxon>Streptosporangiaceae</taxon>
        <taxon>Planomonospora</taxon>
    </lineage>
</organism>
<dbReference type="PANTHER" id="PTHR37419:SF1">
    <property type="entry name" value="SERINE_THREONINE-PROTEIN KINASE TOXIN HIPA"/>
    <property type="match status" value="1"/>
</dbReference>
<keyword evidence="7" id="KW-1185">Reference proteome</keyword>
<proteinExistence type="inferred from homology"/>
<dbReference type="GO" id="GO:0004674">
    <property type="term" value="F:protein serine/threonine kinase activity"/>
    <property type="evidence" value="ECO:0007669"/>
    <property type="project" value="UniProtKB-EC"/>
</dbReference>
<dbReference type="Pfam" id="PF07804">
    <property type="entry name" value="HipA_C"/>
    <property type="match status" value="1"/>
</dbReference>
<dbReference type="PANTHER" id="PTHR37419">
    <property type="entry name" value="SERINE/THREONINE-PROTEIN KINASE TOXIN HIPA"/>
    <property type="match status" value="1"/>
</dbReference>
<reference evidence="6 7" key="1">
    <citation type="submission" date="2020-08" db="EMBL/GenBank/DDBJ databases">
        <title>Genomic Encyclopedia of Type Strains, Phase III (KMG-III): the genomes of soil and plant-associated and newly described type strains.</title>
        <authorList>
            <person name="Whitman W."/>
        </authorList>
    </citation>
    <scope>NUCLEOTIDE SEQUENCE [LARGE SCALE GENOMIC DNA]</scope>
    <source>
        <strain evidence="6 7">CECT 3303</strain>
    </source>
</reference>
<dbReference type="EMBL" id="JACHJJ010000001">
    <property type="protein sequence ID" value="MBB5961026.1"/>
    <property type="molecule type" value="Genomic_DNA"/>
</dbReference>
<dbReference type="InterPro" id="IPR017508">
    <property type="entry name" value="HipA_N1"/>
</dbReference>
<name>A0A841D0E6_PLAVE</name>
<evidence type="ECO:0000259" key="5">
    <source>
        <dbReference type="Pfam" id="PF13657"/>
    </source>
</evidence>
<evidence type="ECO:0000313" key="6">
    <source>
        <dbReference type="EMBL" id="MBB5961026.1"/>
    </source>
</evidence>
<evidence type="ECO:0000256" key="3">
    <source>
        <dbReference type="ARBA" id="ARBA00022777"/>
    </source>
</evidence>
<evidence type="ECO:0000256" key="1">
    <source>
        <dbReference type="ARBA" id="ARBA00010164"/>
    </source>
</evidence>
<dbReference type="EC" id="2.7.11.1" evidence="6"/>
<protein>
    <submittedName>
        <fullName evidence="6">Serine/threonine-protein kinase HipA</fullName>
        <ecNumber evidence="6">2.7.11.1</ecNumber>
    </submittedName>
</protein>
<comment type="similarity">
    <text evidence="1">Belongs to the HipA Ser/Thr kinase family.</text>
</comment>
<keyword evidence="3 6" id="KW-0418">Kinase</keyword>
<dbReference type="InterPro" id="IPR052028">
    <property type="entry name" value="HipA_Ser/Thr_kinase"/>
</dbReference>
<evidence type="ECO:0000259" key="4">
    <source>
        <dbReference type="Pfam" id="PF07804"/>
    </source>
</evidence>
<feature type="domain" description="HipA-like C-terminal" evidence="4">
    <location>
        <begin position="101"/>
        <end position="335"/>
    </location>
</feature>
<gene>
    <name evidence="6" type="ORF">FHS22_000264</name>
</gene>
<sequence>MDRAPDRPVLGLHYEYNPRAVDKAPGGQLPPWFANLLPERESGLRRLFTAQLGLKSVSDFTLLTHLGQDLPGAVRVIGEDTPSEAPAEDDTPHPGTQKMSFSLAGMQVKLSMVRTPTGFRYVGVGGDWIVKFPSRSHDHLPENEHAMMAWAALAGIEVPEHTLVPIDALENVPAELTTLTGTAFAIRRFDRDSGLRVHQEDFAQIFGLLPYEKDRGQAEHVGLIIQRECPEDLGEYIRRLAACVVMGNTDEHLKNWSLRYPDGRRRRLSPAYDFVSVMSYDAFQKDVLTLPPAGQPDTRHITLDHFRSLAQTIGADPDMVTETVRHAVTAMAGSWPQIEQDCPVPGFVAAHIGERLRSLPLIREV</sequence>
<comment type="caution">
    <text evidence="6">The sequence shown here is derived from an EMBL/GenBank/DDBJ whole genome shotgun (WGS) entry which is preliminary data.</text>
</comment>
<dbReference type="GO" id="GO:0005829">
    <property type="term" value="C:cytosol"/>
    <property type="evidence" value="ECO:0007669"/>
    <property type="project" value="TreeGrafter"/>
</dbReference>
<dbReference type="Gene3D" id="1.10.1070.20">
    <property type="match status" value="1"/>
</dbReference>
<evidence type="ECO:0000313" key="7">
    <source>
        <dbReference type="Proteomes" id="UP000562352"/>
    </source>
</evidence>